<name>A0A9P7V301_9AGAR</name>
<sequence length="183" mass="19539">MTTMSSGSASSGSGNSPPYYILFTQSSSSSLSNTLGHPTIQYHYADDSPLNLLPQSPDEHVLLLDHGPSSPAQPAVASTSKSMAITSLKITEAPGAAAAEEKHNDKMYIIETTSSVDKPSRGEKQSSQMILAQFKQRNALLRRALTFNGTHHTVLSPVPHSKSQVHSASEMAINGNSIHLNLE</sequence>
<proteinExistence type="predicted"/>
<dbReference type="AlphaFoldDB" id="A0A9P7V301"/>
<keyword evidence="2" id="KW-1185">Reference proteome</keyword>
<dbReference type="GeneID" id="66070325"/>
<dbReference type="KEGG" id="more:E1B28_001249"/>
<dbReference type="Proteomes" id="UP001049176">
    <property type="component" value="Chromosome 1"/>
</dbReference>
<evidence type="ECO:0000313" key="2">
    <source>
        <dbReference type="Proteomes" id="UP001049176"/>
    </source>
</evidence>
<dbReference type="OrthoDB" id="3192267at2759"/>
<evidence type="ECO:0000313" key="1">
    <source>
        <dbReference type="EMBL" id="KAG7099396.1"/>
    </source>
</evidence>
<dbReference type="RefSeq" id="XP_043015866.1">
    <property type="nucleotide sequence ID" value="XM_043147161.1"/>
</dbReference>
<dbReference type="EMBL" id="CM032181">
    <property type="protein sequence ID" value="KAG7099396.1"/>
    <property type="molecule type" value="Genomic_DNA"/>
</dbReference>
<protein>
    <submittedName>
        <fullName evidence="1">Uncharacterized protein</fullName>
    </submittedName>
</protein>
<reference evidence="1" key="1">
    <citation type="journal article" date="2021" name="Genome Biol. Evol.">
        <title>The assembled and annotated genome of the fairy-ring fungus Marasmius oreades.</title>
        <authorList>
            <person name="Hiltunen M."/>
            <person name="Ament-Velasquez S.L."/>
            <person name="Johannesson H."/>
        </authorList>
    </citation>
    <scope>NUCLEOTIDE SEQUENCE</scope>
    <source>
        <strain evidence="1">03SP1</strain>
    </source>
</reference>
<comment type="caution">
    <text evidence="1">The sequence shown here is derived from an EMBL/GenBank/DDBJ whole genome shotgun (WGS) entry which is preliminary data.</text>
</comment>
<accession>A0A9P7V301</accession>
<organism evidence="1 2">
    <name type="scientific">Marasmius oreades</name>
    <name type="common">fairy-ring Marasmius</name>
    <dbReference type="NCBI Taxonomy" id="181124"/>
    <lineage>
        <taxon>Eukaryota</taxon>
        <taxon>Fungi</taxon>
        <taxon>Dikarya</taxon>
        <taxon>Basidiomycota</taxon>
        <taxon>Agaricomycotina</taxon>
        <taxon>Agaricomycetes</taxon>
        <taxon>Agaricomycetidae</taxon>
        <taxon>Agaricales</taxon>
        <taxon>Marasmiineae</taxon>
        <taxon>Marasmiaceae</taxon>
        <taxon>Marasmius</taxon>
    </lineage>
</organism>
<gene>
    <name evidence="1" type="ORF">E1B28_001249</name>
</gene>